<keyword evidence="2" id="KW-1185">Reference proteome</keyword>
<dbReference type="EMBL" id="CP111019">
    <property type="protein sequence ID" value="WAR12765.1"/>
    <property type="molecule type" value="Genomic_DNA"/>
</dbReference>
<evidence type="ECO:0000313" key="2">
    <source>
        <dbReference type="Proteomes" id="UP001164746"/>
    </source>
</evidence>
<organism evidence="1 2">
    <name type="scientific">Mya arenaria</name>
    <name type="common">Soft-shell clam</name>
    <dbReference type="NCBI Taxonomy" id="6604"/>
    <lineage>
        <taxon>Eukaryota</taxon>
        <taxon>Metazoa</taxon>
        <taxon>Spiralia</taxon>
        <taxon>Lophotrochozoa</taxon>
        <taxon>Mollusca</taxon>
        <taxon>Bivalvia</taxon>
        <taxon>Autobranchia</taxon>
        <taxon>Heteroconchia</taxon>
        <taxon>Euheterodonta</taxon>
        <taxon>Imparidentia</taxon>
        <taxon>Neoheterodontei</taxon>
        <taxon>Myida</taxon>
        <taxon>Myoidea</taxon>
        <taxon>Myidae</taxon>
        <taxon>Mya</taxon>
    </lineage>
</organism>
<dbReference type="Proteomes" id="UP001164746">
    <property type="component" value="Chromosome 8"/>
</dbReference>
<name>A0ABY7ESD8_MYAAR</name>
<sequence>MAEIVPRGYVFVVSFNFGDNESCIASSFIHEPANVWAFTYGPYRELEQSSILLNPERKYDGFGLEADRKYGKLKSRNISENWWFFRSFSKPESSPDGIVVRDDKGRPFSFESLMVIVLQCMGDKVNSVLDENKVRITMADALLVITTPSHWHSHEKGCVYRAMSKVSGSYSGSSQSLVIL</sequence>
<reference evidence="1" key="1">
    <citation type="submission" date="2022-11" db="EMBL/GenBank/DDBJ databases">
        <title>Centuries of genome instability and evolution in soft-shell clam transmissible cancer (bioRxiv).</title>
        <authorList>
            <person name="Hart S.F.M."/>
            <person name="Yonemitsu M.A."/>
            <person name="Giersch R.M."/>
            <person name="Beal B.F."/>
            <person name="Arriagada G."/>
            <person name="Davis B.W."/>
            <person name="Ostrander E.A."/>
            <person name="Goff S.P."/>
            <person name="Metzger M.J."/>
        </authorList>
    </citation>
    <scope>NUCLEOTIDE SEQUENCE</scope>
    <source>
        <strain evidence="1">MELC-2E11</strain>
        <tissue evidence="1">Siphon/mantle</tissue>
    </source>
</reference>
<gene>
    <name evidence="1" type="ORF">MAR_026945</name>
</gene>
<protein>
    <submittedName>
        <fullName evidence="1">Uncharacterized protein</fullName>
    </submittedName>
</protein>
<evidence type="ECO:0000313" key="1">
    <source>
        <dbReference type="EMBL" id="WAR12765.1"/>
    </source>
</evidence>
<proteinExistence type="predicted"/>
<accession>A0ABY7ESD8</accession>